<organism evidence="8 9">
    <name type="scientific">Sodaliphilus pleomorphus</name>
    <dbReference type="NCBI Taxonomy" id="2606626"/>
    <lineage>
        <taxon>Bacteria</taxon>
        <taxon>Pseudomonadati</taxon>
        <taxon>Bacteroidota</taxon>
        <taxon>Bacteroidia</taxon>
        <taxon>Bacteroidales</taxon>
        <taxon>Muribaculaceae</taxon>
        <taxon>Sodaliphilus</taxon>
    </lineage>
</organism>
<comment type="similarity">
    <text evidence="3 6">Belongs to the DHNA family.</text>
</comment>
<dbReference type="Pfam" id="PF02152">
    <property type="entry name" value="FolB"/>
    <property type="match status" value="1"/>
</dbReference>
<proteinExistence type="inferred from homology"/>
<feature type="domain" description="Dihydroneopterin aldolase/epimerase" evidence="7">
    <location>
        <begin position="4"/>
        <end position="116"/>
    </location>
</feature>
<dbReference type="EC" id="4.1.2.25" evidence="6"/>
<dbReference type="Gene3D" id="3.30.1130.10">
    <property type="match status" value="1"/>
</dbReference>
<dbReference type="AlphaFoldDB" id="A0A6L5XGE4"/>
<comment type="function">
    <text evidence="6">Catalyzes the conversion of 7,8-dihydroneopterin to 6-hydroxymethyl-7,8-dihydropterin.</text>
</comment>
<dbReference type="GO" id="GO:0046656">
    <property type="term" value="P:folic acid biosynthetic process"/>
    <property type="evidence" value="ECO:0007669"/>
    <property type="project" value="UniProtKB-UniRule"/>
</dbReference>
<dbReference type="SMART" id="SM00905">
    <property type="entry name" value="FolB"/>
    <property type="match status" value="1"/>
</dbReference>
<evidence type="ECO:0000256" key="2">
    <source>
        <dbReference type="ARBA" id="ARBA00005013"/>
    </source>
</evidence>
<keyword evidence="5 6" id="KW-0456">Lyase</keyword>
<dbReference type="Proteomes" id="UP000483362">
    <property type="component" value="Unassembled WGS sequence"/>
</dbReference>
<dbReference type="InterPro" id="IPR006157">
    <property type="entry name" value="FolB_dom"/>
</dbReference>
<evidence type="ECO:0000256" key="1">
    <source>
        <dbReference type="ARBA" id="ARBA00001353"/>
    </source>
</evidence>
<dbReference type="GO" id="GO:0005737">
    <property type="term" value="C:cytoplasm"/>
    <property type="evidence" value="ECO:0007669"/>
    <property type="project" value="TreeGrafter"/>
</dbReference>
<dbReference type="InterPro" id="IPR043133">
    <property type="entry name" value="GTP-CH-I_C/QueF"/>
</dbReference>
<evidence type="ECO:0000313" key="9">
    <source>
        <dbReference type="Proteomes" id="UP000483362"/>
    </source>
</evidence>
<comment type="catalytic activity">
    <reaction evidence="1 6">
        <text>7,8-dihydroneopterin = 6-hydroxymethyl-7,8-dihydropterin + glycolaldehyde</text>
        <dbReference type="Rhea" id="RHEA:10540"/>
        <dbReference type="ChEBI" id="CHEBI:17001"/>
        <dbReference type="ChEBI" id="CHEBI:17071"/>
        <dbReference type="ChEBI" id="CHEBI:44841"/>
        <dbReference type="EC" id="4.1.2.25"/>
    </reaction>
</comment>
<dbReference type="GO" id="GO:0046654">
    <property type="term" value="P:tetrahydrofolate biosynthetic process"/>
    <property type="evidence" value="ECO:0007669"/>
    <property type="project" value="UniProtKB-UniRule"/>
</dbReference>
<dbReference type="NCBIfam" id="TIGR00526">
    <property type="entry name" value="folB_dom"/>
    <property type="match status" value="1"/>
</dbReference>
<reference evidence="8 9" key="1">
    <citation type="submission" date="2019-08" db="EMBL/GenBank/DDBJ databases">
        <title>In-depth cultivation of the pig gut microbiome towards novel bacterial diversity and tailored functional studies.</title>
        <authorList>
            <person name="Wylensek D."/>
            <person name="Hitch T.C.A."/>
            <person name="Clavel T."/>
        </authorList>
    </citation>
    <scope>NUCLEOTIDE SEQUENCE [LARGE SCALE GENOMIC DNA]</scope>
    <source>
        <strain evidence="8 9">Oil-RF-744-WCA-WT-10</strain>
    </source>
</reference>
<evidence type="ECO:0000256" key="3">
    <source>
        <dbReference type="ARBA" id="ARBA00005708"/>
    </source>
</evidence>
<dbReference type="PANTHER" id="PTHR42844:SF1">
    <property type="entry name" value="DIHYDRONEOPTERIN ALDOLASE 1-RELATED"/>
    <property type="match status" value="1"/>
</dbReference>
<evidence type="ECO:0000259" key="7">
    <source>
        <dbReference type="SMART" id="SM00905"/>
    </source>
</evidence>
<dbReference type="InterPro" id="IPR006156">
    <property type="entry name" value="Dihydroneopterin_aldolase"/>
</dbReference>
<evidence type="ECO:0000256" key="4">
    <source>
        <dbReference type="ARBA" id="ARBA00022909"/>
    </source>
</evidence>
<accession>A0A6L5XGE4</accession>
<evidence type="ECO:0000256" key="6">
    <source>
        <dbReference type="RuleBase" id="RU362079"/>
    </source>
</evidence>
<name>A0A6L5XGE4_9BACT</name>
<dbReference type="EMBL" id="VULT01000026">
    <property type="protein sequence ID" value="MSS18591.1"/>
    <property type="molecule type" value="Genomic_DNA"/>
</dbReference>
<comment type="pathway">
    <text evidence="2 6">Cofactor biosynthesis; tetrahydrofolate biosynthesis; 2-amino-4-hydroxy-6-hydroxymethyl-7,8-dihydropteridine diphosphate from 7,8-dihydroneopterin triphosphate: step 3/4.</text>
</comment>
<keyword evidence="4 6" id="KW-0289">Folate biosynthesis</keyword>
<gene>
    <name evidence="8" type="primary">folB</name>
    <name evidence="8" type="ORF">FYJ29_12625</name>
</gene>
<comment type="caution">
    <text evidence="8">The sequence shown here is derived from an EMBL/GenBank/DDBJ whole genome shotgun (WGS) entry which is preliminary data.</text>
</comment>
<protein>
    <recommendedName>
        <fullName evidence="6">7,8-dihydroneopterin aldolase</fullName>
        <ecNumber evidence="6">4.1.2.25</ecNumber>
    </recommendedName>
</protein>
<dbReference type="GO" id="GO:0004150">
    <property type="term" value="F:dihydroneopterin aldolase activity"/>
    <property type="evidence" value="ECO:0007669"/>
    <property type="project" value="UniProtKB-UniRule"/>
</dbReference>
<dbReference type="SUPFAM" id="SSF55620">
    <property type="entry name" value="Tetrahydrobiopterin biosynthesis enzymes-like"/>
    <property type="match status" value="1"/>
</dbReference>
<dbReference type="UniPathway" id="UPA00077">
    <property type="reaction ID" value="UER00154"/>
</dbReference>
<keyword evidence="9" id="KW-1185">Reference proteome</keyword>
<sequence length="116" mass="13139">MNSITLNKCRFFSYHGVDEQERVVGNHFEVTLKVYCPMHSAMTSDDLDGTVNYAALYSVVEREMAVPSKLLEHVAHRIIEAVKRDFPTVTGGEITISKLRPPFHCDLQSVDITIAW</sequence>
<dbReference type="NCBIfam" id="TIGR00525">
    <property type="entry name" value="folB"/>
    <property type="match status" value="1"/>
</dbReference>
<dbReference type="RefSeq" id="WP_154328155.1">
    <property type="nucleotide sequence ID" value="NZ_CP045696.1"/>
</dbReference>
<evidence type="ECO:0000313" key="8">
    <source>
        <dbReference type="EMBL" id="MSS18591.1"/>
    </source>
</evidence>
<evidence type="ECO:0000256" key="5">
    <source>
        <dbReference type="ARBA" id="ARBA00023239"/>
    </source>
</evidence>
<dbReference type="PANTHER" id="PTHR42844">
    <property type="entry name" value="DIHYDRONEOPTERIN ALDOLASE 1-RELATED"/>
    <property type="match status" value="1"/>
</dbReference>